<evidence type="ECO:0000256" key="1">
    <source>
        <dbReference type="SAM" id="MobiDB-lite"/>
    </source>
</evidence>
<evidence type="ECO:0000313" key="2">
    <source>
        <dbReference type="EMBL" id="GAA0752717.1"/>
    </source>
</evidence>
<gene>
    <name evidence="2" type="ORF">GCM10009107_26760</name>
</gene>
<dbReference type="EMBL" id="BAAAEW010000016">
    <property type="protein sequence ID" value="GAA0752717.1"/>
    <property type="molecule type" value="Genomic_DNA"/>
</dbReference>
<proteinExistence type="predicted"/>
<feature type="region of interest" description="Disordered" evidence="1">
    <location>
        <begin position="31"/>
        <end position="50"/>
    </location>
</feature>
<reference evidence="2 3" key="1">
    <citation type="journal article" date="2019" name="Int. J. Syst. Evol. Microbiol.">
        <title>The Global Catalogue of Microorganisms (GCM) 10K type strain sequencing project: providing services to taxonomists for standard genome sequencing and annotation.</title>
        <authorList>
            <consortium name="The Broad Institute Genomics Platform"/>
            <consortium name="The Broad Institute Genome Sequencing Center for Infectious Disease"/>
            <person name="Wu L."/>
            <person name="Ma J."/>
        </authorList>
    </citation>
    <scope>NUCLEOTIDE SEQUENCE [LARGE SCALE GENOMIC DNA]</scope>
    <source>
        <strain evidence="2 3">JCM 15503</strain>
    </source>
</reference>
<comment type="caution">
    <text evidence="2">The sequence shown here is derived from an EMBL/GenBank/DDBJ whole genome shotgun (WGS) entry which is preliminary data.</text>
</comment>
<evidence type="ECO:0000313" key="3">
    <source>
        <dbReference type="Proteomes" id="UP001500279"/>
    </source>
</evidence>
<dbReference type="Proteomes" id="UP001500279">
    <property type="component" value="Unassembled WGS sequence"/>
</dbReference>
<organism evidence="2 3">
    <name type="scientific">Ideonella azotifigens</name>
    <dbReference type="NCBI Taxonomy" id="513160"/>
    <lineage>
        <taxon>Bacteria</taxon>
        <taxon>Pseudomonadati</taxon>
        <taxon>Pseudomonadota</taxon>
        <taxon>Betaproteobacteria</taxon>
        <taxon>Burkholderiales</taxon>
        <taxon>Sphaerotilaceae</taxon>
        <taxon>Ideonella</taxon>
    </lineage>
</organism>
<protein>
    <submittedName>
        <fullName evidence="2">Uncharacterized protein</fullName>
    </submittedName>
</protein>
<keyword evidence="3" id="KW-1185">Reference proteome</keyword>
<dbReference type="RefSeq" id="WP_141285211.1">
    <property type="nucleotide sequence ID" value="NZ_VIDT01000025.1"/>
</dbReference>
<sequence>MIQYDHYATGLLKQATQPEGVRVLNTYDDAHRPADVGRSDGNSEPYDFDNAGSRRTEIYFRCTEPVRAPRCVSGLQ</sequence>
<name>A0ABN1K248_9BURK</name>
<accession>A0ABN1K248</accession>